<evidence type="ECO:0000256" key="1">
    <source>
        <dbReference type="ARBA" id="ARBA00006484"/>
    </source>
</evidence>
<evidence type="ECO:0008006" key="7">
    <source>
        <dbReference type="Google" id="ProtNLM"/>
    </source>
</evidence>
<protein>
    <recommendedName>
        <fullName evidence="7">Retinal short-chain dehydrogenase reductase</fullName>
    </recommendedName>
</protein>
<reference evidence="5 6" key="1">
    <citation type="submission" date="2015-12" db="EMBL/GenBank/DDBJ databases">
        <title>Draft genome sequence of Moniliophthora roreri, the causal agent of frosty pod rot of cacao.</title>
        <authorList>
            <person name="Aime M.C."/>
            <person name="Diaz-Valderrama J.R."/>
            <person name="Kijpornyongpan T."/>
            <person name="Phillips-Mora W."/>
        </authorList>
    </citation>
    <scope>NUCLEOTIDE SEQUENCE [LARGE SCALE GENOMIC DNA]</scope>
    <source>
        <strain evidence="5 6">MCA 2952</strain>
    </source>
</reference>
<gene>
    <name evidence="5" type="ORF">WG66_1816</name>
</gene>
<accession>A0A0W0GAQ1</accession>
<dbReference type="eggNOG" id="KOG1201">
    <property type="taxonomic scope" value="Eukaryota"/>
</dbReference>
<dbReference type="PANTHER" id="PTHR24322:SF736">
    <property type="entry name" value="RETINOL DEHYDROGENASE 10"/>
    <property type="match status" value="1"/>
</dbReference>
<dbReference type="AlphaFoldDB" id="A0A0W0GAQ1"/>
<dbReference type="GO" id="GO:0016616">
    <property type="term" value="F:oxidoreductase activity, acting on the CH-OH group of donors, NAD or NADP as acceptor"/>
    <property type="evidence" value="ECO:0007669"/>
    <property type="project" value="TreeGrafter"/>
</dbReference>
<keyword evidence="4" id="KW-1133">Transmembrane helix</keyword>
<comment type="similarity">
    <text evidence="1 3">Belongs to the short-chain dehydrogenases/reductases (SDR) family.</text>
</comment>
<evidence type="ECO:0000313" key="5">
    <source>
        <dbReference type="EMBL" id="KTB45637.1"/>
    </source>
</evidence>
<evidence type="ECO:0000256" key="2">
    <source>
        <dbReference type="ARBA" id="ARBA00023002"/>
    </source>
</evidence>
<dbReference type="EMBL" id="LATX01000656">
    <property type="protein sequence ID" value="KTB45637.1"/>
    <property type="molecule type" value="Genomic_DNA"/>
</dbReference>
<keyword evidence="4" id="KW-0812">Transmembrane</keyword>
<keyword evidence="4" id="KW-0472">Membrane</keyword>
<dbReference type="Pfam" id="PF00106">
    <property type="entry name" value="adh_short"/>
    <property type="match status" value="1"/>
</dbReference>
<dbReference type="Gene3D" id="3.40.50.720">
    <property type="entry name" value="NAD(P)-binding Rossmann-like Domain"/>
    <property type="match status" value="1"/>
</dbReference>
<dbReference type="CDD" id="cd05339">
    <property type="entry name" value="17beta-HSDXI-like_SDR_c"/>
    <property type="match status" value="1"/>
</dbReference>
<dbReference type="InterPro" id="IPR002347">
    <property type="entry name" value="SDR_fam"/>
</dbReference>
<dbReference type="PRINTS" id="PR00081">
    <property type="entry name" value="GDHRDH"/>
</dbReference>
<comment type="caution">
    <text evidence="5">The sequence shown here is derived from an EMBL/GenBank/DDBJ whole genome shotgun (WGS) entry which is preliminary data.</text>
</comment>
<proteinExistence type="inferred from homology"/>
<feature type="transmembrane region" description="Helical" evidence="4">
    <location>
        <begin position="21"/>
        <end position="45"/>
    </location>
</feature>
<evidence type="ECO:0000256" key="4">
    <source>
        <dbReference type="SAM" id="Phobius"/>
    </source>
</evidence>
<name>A0A0W0GAQ1_MONRR</name>
<dbReference type="InterPro" id="IPR036291">
    <property type="entry name" value="NAD(P)-bd_dom_sf"/>
</dbReference>
<evidence type="ECO:0000313" key="6">
    <source>
        <dbReference type="Proteomes" id="UP000054988"/>
    </source>
</evidence>
<dbReference type="PANTHER" id="PTHR24322">
    <property type="entry name" value="PKSB"/>
    <property type="match status" value="1"/>
</dbReference>
<dbReference type="PRINTS" id="PR00080">
    <property type="entry name" value="SDRFAMILY"/>
</dbReference>
<sequence>MEQSQHNADPSPVFDSLDIDLVIKVLTHTAFSPFFIFFIPVFYVFQGAKITDRIVVLSSAYYVALCIFWLGKWCSRLWRNQGNLLFAPKRFDWGEQIVIITGGSSGIGELLANTLAVRNVTVVVLDIKPIVSENYNINFYKCDISKWEDVEAVSKKVIEEIGHPTVLVNNAGVVQGKLITDLTAADVQQTFGVNTLSHYYTLKAFLPEMIKKNSGHVVTVSSTMSHTGVAHLSLLFTLSISPVINLLLSPADYCASKAALNIMHEALRYELDKIHKAPGVRTTLICPGHIATPLFSKIDYPNRWYHKFLVPSLAPITVVKALIQALDDQHSQNILMPFYAHLTPYLRHLPTYLQDFAHWMANADYAMANFTKVSGLRPEESRKEK</sequence>
<evidence type="ECO:0000256" key="3">
    <source>
        <dbReference type="RuleBase" id="RU000363"/>
    </source>
</evidence>
<keyword evidence="2" id="KW-0560">Oxidoreductase</keyword>
<feature type="transmembrane region" description="Helical" evidence="4">
    <location>
        <begin position="54"/>
        <end position="71"/>
    </location>
</feature>
<organism evidence="5 6">
    <name type="scientific">Moniliophthora roreri</name>
    <name type="common">Frosty pod rot fungus</name>
    <name type="synonym">Monilia roreri</name>
    <dbReference type="NCBI Taxonomy" id="221103"/>
    <lineage>
        <taxon>Eukaryota</taxon>
        <taxon>Fungi</taxon>
        <taxon>Dikarya</taxon>
        <taxon>Basidiomycota</taxon>
        <taxon>Agaricomycotina</taxon>
        <taxon>Agaricomycetes</taxon>
        <taxon>Agaricomycetidae</taxon>
        <taxon>Agaricales</taxon>
        <taxon>Marasmiineae</taxon>
        <taxon>Marasmiaceae</taxon>
        <taxon>Moniliophthora</taxon>
    </lineage>
</organism>
<dbReference type="SUPFAM" id="SSF51735">
    <property type="entry name" value="NAD(P)-binding Rossmann-fold domains"/>
    <property type="match status" value="1"/>
</dbReference>
<dbReference type="Proteomes" id="UP000054988">
    <property type="component" value="Unassembled WGS sequence"/>
</dbReference>